<organism evidence="6 7">
    <name type="scientific">Nocardioides lianchengensis</name>
    <dbReference type="NCBI Taxonomy" id="1045774"/>
    <lineage>
        <taxon>Bacteria</taxon>
        <taxon>Bacillati</taxon>
        <taxon>Actinomycetota</taxon>
        <taxon>Actinomycetes</taxon>
        <taxon>Propionibacteriales</taxon>
        <taxon>Nocardioidaceae</taxon>
        <taxon>Nocardioides</taxon>
    </lineage>
</organism>
<dbReference type="InterPro" id="IPR004193">
    <property type="entry name" value="Glyco_hydro_13_N"/>
</dbReference>
<dbReference type="SUPFAM" id="SSF81296">
    <property type="entry name" value="E set domains"/>
    <property type="match status" value="1"/>
</dbReference>
<dbReference type="AlphaFoldDB" id="A0A1G6X382"/>
<feature type="compositionally biased region" description="Basic and acidic residues" evidence="4">
    <location>
        <begin position="490"/>
        <end position="503"/>
    </location>
</feature>
<dbReference type="GO" id="GO:0004135">
    <property type="term" value="F:amylo-alpha-1,6-glucosidase activity"/>
    <property type="evidence" value="ECO:0007669"/>
    <property type="project" value="InterPro"/>
</dbReference>
<dbReference type="Pfam" id="PF00128">
    <property type="entry name" value="Alpha-amylase"/>
    <property type="match status" value="1"/>
</dbReference>
<dbReference type="InterPro" id="IPR011837">
    <property type="entry name" value="Glycogen_debranch_GlgX"/>
</dbReference>
<dbReference type="GO" id="GO:0005980">
    <property type="term" value="P:glycogen catabolic process"/>
    <property type="evidence" value="ECO:0007669"/>
    <property type="project" value="InterPro"/>
</dbReference>
<feature type="region of interest" description="Disordered" evidence="4">
    <location>
        <begin position="490"/>
        <end position="514"/>
    </location>
</feature>
<dbReference type="PANTHER" id="PTHR43002">
    <property type="entry name" value="GLYCOGEN DEBRANCHING ENZYME"/>
    <property type="match status" value="1"/>
</dbReference>
<sequence>MAGVTPGIWTHLGQQAKVWPGRNWPLGATWSPESTNFAVYAPNATECWLCVFDDEDVETRHQLTERSLGIWHGALPEIAPGTRYGYRVDGPWDPERGFRFNAQKLLLDPYALATSGTIRPEQPLFGYDFADPTRPDGADSAPYTARSVVVDPSFDWEGDTPMKHRWRDTVIYEAHVKGMTKMHDRVPEHLRGTYAGLAEPAVVDYLRDLGVTAVELLPIHQFFSEPALLERGTVNYWGYNTISYFSPDASYSSSGDRGQQVTEFKHLVKTLHAAGIEVILDVVYNHTAEGGPQGPTISFRGLDDRGFYKRVKPTVDADTGLEVFDDSYWDVTGCGNTVDSNDPLALRMILDSLRYWVTEMHVDGFRFDLMSALTRTGYDIDMNCRLLVAIGQDPVLRHVKLIAEPWDASMDGYLVGRMPPPWVEWNDQYRDEIRDFWRNHTSGIRTVSTRLAGSSDLYADDGRSAYNSVNFITAHDGFTLRDLVTYEGKHNEANGEQNRDGTDNNRSWNHGFEGETDDPALVAVRRRQAANMMATLCLSNGVPMITAGDERGRTQGGNNNAYCQDNETSWVDWRPDDAWLDVYEITKLALRLRREHPALRQRHWFEGRPTIRGGPKDLAWLHPSGREMTGDDWHDPELRTVGMFVSGQPLRAPGPQGQQQVDKSFMLWFNSGWLPQRVELPENDWVQSGEVVLSTDVKLPIGTSVKAGDRISIGRRTVVVLREV</sequence>
<evidence type="ECO:0000256" key="2">
    <source>
        <dbReference type="ARBA" id="ARBA00022801"/>
    </source>
</evidence>
<dbReference type="STRING" id="1045774.SAMN05421872_110131"/>
<evidence type="ECO:0000256" key="4">
    <source>
        <dbReference type="SAM" id="MobiDB-lite"/>
    </source>
</evidence>
<proteinExistence type="inferred from homology"/>
<dbReference type="Gene3D" id="2.60.40.1180">
    <property type="entry name" value="Golgi alpha-mannosidase II"/>
    <property type="match status" value="1"/>
</dbReference>
<dbReference type="Gene3D" id="2.60.40.10">
    <property type="entry name" value="Immunoglobulins"/>
    <property type="match status" value="1"/>
</dbReference>
<dbReference type="NCBIfam" id="TIGR02100">
    <property type="entry name" value="glgX_debranch"/>
    <property type="match status" value="1"/>
</dbReference>
<keyword evidence="2" id="KW-0378">Hydrolase</keyword>
<keyword evidence="3" id="KW-0326">Glycosidase</keyword>
<keyword evidence="7" id="KW-1185">Reference proteome</keyword>
<dbReference type="SMART" id="SM00642">
    <property type="entry name" value="Aamy"/>
    <property type="match status" value="1"/>
</dbReference>
<dbReference type="SUPFAM" id="SSF51445">
    <property type="entry name" value="(Trans)glycosidases"/>
    <property type="match status" value="1"/>
</dbReference>
<evidence type="ECO:0000256" key="1">
    <source>
        <dbReference type="ARBA" id="ARBA00008061"/>
    </source>
</evidence>
<dbReference type="Gene3D" id="3.20.20.80">
    <property type="entry name" value="Glycosidases"/>
    <property type="match status" value="1"/>
</dbReference>
<accession>A0A1G6X382</accession>
<comment type="similarity">
    <text evidence="1">Belongs to the glycosyl hydrolase 13 family.</text>
</comment>
<dbReference type="Pfam" id="PF02922">
    <property type="entry name" value="CBM_48"/>
    <property type="match status" value="1"/>
</dbReference>
<dbReference type="InterPro" id="IPR044505">
    <property type="entry name" value="GlgX_Isoamylase_N_E_set"/>
</dbReference>
<dbReference type="EMBL" id="FMZM01000010">
    <property type="protein sequence ID" value="SDD71857.1"/>
    <property type="molecule type" value="Genomic_DNA"/>
</dbReference>
<dbReference type="InterPro" id="IPR017853">
    <property type="entry name" value="GH"/>
</dbReference>
<evidence type="ECO:0000259" key="5">
    <source>
        <dbReference type="SMART" id="SM00642"/>
    </source>
</evidence>
<dbReference type="InterPro" id="IPR006047">
    <property type="entry name" value="GH13_cat_dom"/>
</dbReference>
<dbReference type="RefSeq" id="WP_218856223.1">
    <property type="nucleotide sequence ID" value="NZ_FMZM01000010.1"/>
</dbReference>
<feature type="domain" description="Glycosyl hydrolase family 13 catalytic" evidence="5">
    <location>
        <begin position="160"/>
        <end position="593"/>
    </location>
</feature>
<dbReference type="SUPFAM" id="SSF51011">
    <property type="entry name" value="Glycosyl hydrolase domain"/>
    <property type="match status" value="1"/>
</dbReference>
<dbReference type="InterPro" id="IPR014756">
    <property type="entry name" value="Ig_E-set"/>
</dbReference>
<dbReference type="CDD" id="cd02856">
    <property type="entry name" value="E_set_GDE_Isoamylase_N"/>
    <property type="match status" value="1"/>
</dbReference>
<dbReference type="CDD" id="cd11326">
    <property type="entry name" value="AmyAc_Glg_debranch"/>
    <property type="match status" value="1"/>
</dbReference>
<dbReference type="InterPro" id="IPR013783">
    <property type="entry name" value="Ig-like_fold"/>
</dbReference>
<evidence type="ECO:0000313" key="6">
    <source>
        <dbReference type="EMBL" id="SDD71857.1"/>
    </source>
</evidence>
<protein>
    <submittedName>
        <fullName evidence="6">Glycogen operon protein</fullName>
    </submittedName>
</protein>
<dbReference type="Proteomes" id="UP000199034">
    <property type="component" value="Unassembled WGS sequence"/>
</dbReference>
<evidence type="ECO:0000256" key="3">
    <source>
        <dbReference type="ARBA" id="ARBA00023295"/>
    </source>
</evidence>
<evidence type="ECO:0000313" key="7">
    <source>
        <dbReference type="Proteomes" id="UP000199034"/>
    </source>
</evidence>
<gene>
    <name evidence="6" type="ORF">SAMN05421872_110131</name>
</gene>
<dbReference type="InterPro" id="IPR013780">
    <property type="entry name" value="Glyco_hydro_b"/>
</dbReference>
<reference evidence="6 7" key="1">
    <citation type="submission" date="2016-10" db="EMBL/GenBank/DDBJ databases">
        <authorList>
            <person name="de Groot N.N."/>
        </authorList>
    </citation>
    <scope>NUCLEOTIDE SEQUENCE [LARGE SCALE GENOMIC DNA]</scope>
    <source>
        <strain evidence="6 7">CGMCC 4.6858</strain>
    </source>
</reference>
<name>A0A1G6X382_9ACTN</name>